<accession>A0A4D6NEK8</accession>
<reference evidence="2 3" key="1">
    <citation type="submission" date="2019-04" db="EMBL/GenBank/DDBJ databases">
        <title>An improved genome assembly and genetic linkage map for asparagus bean, Vigna unguiculata ssp. sesquipedialis.</title>
        <authorList>
            <person name="Xia Q."/>
            <person name="Zhang R."/>
            <person name="Dong Y."/>
        </authorList>
    </citation>
    <scope>NUCLEOTIDE SEQUENCE [LARGE SCALE GENOMIC DNA]</scope>
    <source>
        <tissue evidence="2">Leaf</tissue>
    </source>
</reference>
<protein>
    <submittedName>
        <fullName evidence="2">Uncharacterized protein</fullName>
    </submittedName>
</protein>
<name>A0A4D6NEK8_VIGUN</name>
<dbReference type="Proteomes" id="UP000501690">
    <property type="component" value="Linkage Group LG10"/>
</dbReference>
<dbReference type="EMBL" id="CP039354">
    <property type="protein sequence ID" value="QCE10625.1"/>
    <property type="molecule type" value="Genomic_DNA"/>
</dbReference>
<keyword evidence="3" id="KW-1185">Reference proteome</keyword>
<feature type="compositionally biased region" description="Low complexity" evidence="1">
    <location>
        <begin position="159"/>
        <end position="170"/>
    </location>
</feature>
<proteinExistence type="predicted"/>
<feature type="region of interest" description="Disordered" evidence="1">
    <location>
        <begin position="140"/>
        <end position="176"/>
    </location>
</feature>
<evidence type="ECO:0000313" key="3">
    <source>
        <dbReference type="Proteomes" id="UP000501690"/>
    </source>
</evidence>
<sequence length="176" mass="20017">MERWEGLDVEHQDLDSFIKRCNSATTLNPWPPGNVQAAMINREKEHAQSIQEFAQDIASTTYERDFKSNSWLWAQQSIKFHAFRSRPRLCYVNITVQNIVKIFKPNICGPTDELVHATLKPGIVLHPSMDPKVDDLLRKLVDPSTHTHKTDHGERSSDPHGSSSSNHGPPTKNQEI</sequence>
<dbReference type="AlphaFoldDB" id="A0A4D6NEK8"/>
<evidence type="ECO:0000256" key="1">
    <source>
        <dbReference type="SAM" id="MobiDB-lite"/>
    </source>
</evidence>
<evidence type="ECO:0000313" key="2">
    <source>
        <dbReference type="EMBL" id="QCE10625.1"/>
    </source>
</evidence>
<organism evidence="2 3">
    <name type="scientific">Vigna unguiculata</name>
    <name type="common">Cowpea</name>
    <dbReference type="NCBI Taxonomy" id="3917"/>
    <lineage>
        <taxon>Eukaryota</taxon>
        <taxon>Viridiplantae</taxon>
        <taxon>Streptophyta</taxon>
        <taxon>Embryophyta</taxon>
        <taxon>Tracheophyta</taxon>
        <taxon>Spermatophyta</taxon>
        <taxon>Magnoliopsida</taxon>
        <taxon>eudicotyledons</taxon>
        <taxon>Gunneridae</taxon>
        <taxon>Pentapetalae</taxon>
        <taxon>rosids</taxon>
        <taxon>fabids</taxon>
        <taxon>Fabales</taxon>
        <taxon>Fabaceae</taxon>
        <taxon>Papilionoideae</taxon>
        <taxon>50 kb inversion clade</taxon>
        <taxon>NPAAA clade</taxon>
        <taxon>indigoferoid/millettioid clade</taxon>
        <taxon>Phaseoleae</taxon>
        <taxon>Vigna</taxon>
    </lineage>
</organism>
<feature type="compositionally biased region" description="Basic and acidic residues" evidence="1">
    <location>
        <begin position="148"/>
        <end position="158"/>
    </location>
</feature>
<gene>
    <name evidence="2" type="ORF">DEO72_LG10g1856</name>
</gene>